<comment type="caution">
    <text evidence="2">The sequence shown here is derived from an EMBL/GenBank/DDBJ whole genome shotgun (WGS) entry which is preliminary data.</text>
</comment>
<dbReference type="Proteomes" id="UP000550707">
    <property type="component" value="Unassembled WGS sequence"/>
</dbReference>
<proteinExistence type="predicted"/>
<dbReference type="AlphaFoldDB" id="A0A7J8EDX6"/>
<gene>
    <name evidence="2" type="ORF">HJG59_008809</name>
</gene>
<accession>A0A7J8EDX6</accession>
<evidence type="ECO:0000256" key="1">
    <source>
        <dbReference type="SAM" id="MobiDB-lite"/>
    </source>
</evidence>
<dbReference type="InParanoid" id="A0A7J8EDX6"/>
<keyword evidence="3" id="KW-1185">Reference proteome</keyword>
<evidence type="ECO:0000313" key="3">
    <source>
        <dbReference type="Proteomes" id="UP000550707"/>
    </source>
</evidence>
<evidence type="ECO:0000313" key="2">
    <source>
        <dbReference type="EMBL" id="KAF6433728.1"/>
    </source>
</evidence>
<dbReference type="EMBL" id="JACASF010000014">
    <property type="protein sequence ID" value="KAF6433728.1"/>
    <property type="molecule type" value="Genomic_DNA"/>
</dbReference>
<protein>
    <submittedName>
        <fullName evidence="2">Uncharacterized protein</fullName>
    </submittedName>
</protein>
<feature type="region of interest" description="Disordered" evidence="1">
    <location>
        <begin position="95"/>
        <end position="154"/>
    </location>
</feature>
<name>A0A7J8EDX6_MOLMO</name>
<sequence length="154" mass="16696">MPSVGPAPASRTPGPRPVGNRASLVHRLAGWAACDIRRGSDKWGRDYLGQHASGEAGWHHPHFMVMRRLGAWKWPRVSPWWRTWHSRAAAGAAFEARSEGGASTVPGWCSLDAETNSQKDPGDGADSGDSRPPDRPCAASPTLQMREGRPREGP</sequence>
<organism evidence="2 3">
    <name type="scientific">Molossus molossus</name>
    <name type="common">Pallas' mastiff bat</name>
    <name type="synonym">Vespertilio molossus</name>
    <dbReference type="NCBI Taxonomy" id="27622"/>
    <lineage>
        <taxon>Eukaryota</taxon>
        <taxon>Metazoa</taxon>
        <taxon>Chordata</taxon>
        <taxon>Craniata</taxon>
        <taxon>Vertebrata</taxon>
        <taxon>Euteleostomi</taxon>
        <taxon>Mammalia</taxon>
        <taxon>Eutheria</taxon>
        <taxon>Laurasiatheria</taxon>
        <taxon>Chiroptera</taxon>
        <taxon>Yangochiroptera</taxon>
        <taxon>Molossidae</taxon>
        <taxon>Molossus</taxon>
    </lineage>
</organism>
<reference evidence="2 3" key="1">
    <citation type="journal article" date="2020" name="Nature">
        <title>Six reference-quality genomes reveal evolution of bat adaptations.</title>
        <authorList>
            <person name="Jebb D."/>
            <person name="Huang Z."/>
            <person name="Pippel M."/>
            <person name="Hughes G.M."/>
            <person name="Lavrichenko K."/>
            <person name="Devanna P."/>
            <person name="Winkler S."/>
            <person name="Jermiin L.S."/>
            <person name="Skirmuntt E.C."/>
            <person name="Katzourakis A."/>
            <person name="Burkitt-Gray L."/>
            <person name="Ray D.A."/>
            <person name="Sullivan K.A.M."/>
            <person name="Roscito J.G."/>
            <person name="Kirilenko B.M."/>
            <person name="Davalos L.M."/>
            <person name="Corthals A.P."/>
            <person name="Power M.L."/>
            <person name="Jones G."/>
            <person name="Ransome R.D."/>
            <person name="Dechmann D.K.N."/>
            <person name="Locatelli A.G."/>
            <person name="Puechmaille S.J."/>
            <person name="Fedrigo O."/>
            <person name="Jarvis E.D."/>
            <person name="Hiller M."/>
            <person name="Vernes S.C."/>
            <person name="Myers E.W."/>
            <person name="Teeling E.C."/>
        </authorList>
    </citation>
    <scope>NUCLEOTIDE SEQUENCE [LARGE SCALE GENOMIC DNA]</scope>
    <source>
        <strain evidence="2">MMolMol1</strain>
        <tissue evidence="2">Muscle</tissue>
    </source>
</reference>